<evidence type="ECO:0000313" key="2">
    <source>
        <dbReference type="EMBL" id="RST61804.1"/>
    </source>
</evidence>
<sequence>MSRWGYFSVYKCIYKNSIPDGKGYYYPVTILTDVDKNNVAFKEELFGPVFIYYLC</sequence>
<dbReference type="Proteomes" id="UP000279470">
    <property type="component" value="Unassembled WGS sequence"/>
</dbReference>
<evidence type="ECO:0000313" key="3">
    <source>
        <dbReference type="Proteomes" id="UP000279470"/>
    </source>
</evidence>
<name>A0A3S0A4J4_9RICK</name>
<gene>
    <name evidence="2" type="ORF">EIC27_06855</name>
</gene>
<dbReference type="Gene3D" id="3.40.309.10">
    <property type="entry name" value="Aldehyde Dehydrogenase, Chain A, domain 2"/>
    <property type="match status" value="1"/>
</dbReference>
<comment type="caution">
    <text evidence="2">The sequence shown here is derived from an EMBL/GenBank/DDBJ whole genome shotgun (WGS) entry which is preliminary data.</text>
</comment>
<evidence type="ECO:0000259" key="1">
    <source>
        <dbReference type="Pfam" id="PF00171"/>
    </source>
</evidence>
<reference evidence="3" key="1">
    <citation type="submission" date="2018-11" db="EMBL/GenBank/DDBJ databases">
        <title>Phylogenetic, genomic, and biogeographic characterization of a novel and ubiquitous marine invertebrate-associated Rickettsiales parasite, Candidatus Marinoinvertebrata rohwerii, gen. nov., sp. nov.</title>
        <authorList>
            <person name="Klinges J.G."/>
            <person name="Rosales S.M."/>
            <person name="Mcminds R."/>
            <person name="Shaver E.C."/>
            <person name="Shantz A."/>
            <person name="Peters E.C."/>
            <person name="Burkepile D.E."/>
            <person name="Silliman B.R."/>
            <person name="Vega Thurber R.L."/>
        </authorList>
    </citation>
    <scope>NUCLEOTIDE SEQUENCE [LARGE SCALE GENOMIC DNA]</scope>
    <source>
        <strain evidence="3">a_cerv_44</strain>
    </source>
</reference>
<dbReference type="OrthoDB" id="9812625at2"/>
<dbReference type="InterPro" id="IPR016161">
    <property type="entry name" value="Ald_DH/histidinol_DH"/>
</dbReference>
<dbReference type="InterPro" id="IPR016163">
    <property type="entry name" value="Ald_DH_C"/>
</dbReference>
<protein>
    <submittedName>
        <fullName evidence="2">Aldehyde dehydrogenase family protein</fullName>
    </submittedName>
</protein>
<dbReference type="Pfam" id="PF00171">
    <property type="entry name" value="Aldedh"/>
    <property type="match status" value="1"/>
</dbReference>
<dbReference type="RefSeq" id="WP_126045290.1">
    <property type="nucleotide sequence ID" value="NZ_RXFM01000151.1"/>
</dbReference>
<keyword evidence="3" id="KW-1185">Reference proteome</keyword>
<dbReference type="EMBL" id="RXFM01000151">
    <property type="protein sequence ID" value="RST61804.1"/>
    <property type="molecule type" value="Genomic_DNA"/>
</dbReference>
<dbReference type="InterPro" id="IPR015590">
    <property type="entry name" value="Aldehyde_DH_dom"/>
</dbReference>
<feature type="domain" description="Aldehyde dehydrogenase" evidence="1">
    <location>
        <begin position="19"/>
        <end position="51"/>
    </location>
</feature>
<dbReference type="GO" id="GO:0016620">
    <property type="term" value="F:oxidoreductase activity, acting on the aldehyde or oxo group of donors, NAD or NADP as acceptor"/>
    <property type="evidence" value="ECO:0007669"/>
    <property type="project" value="InterPro"/>
</dbReference>
<accession>A0A3S0A4J4</accession>
<organism evidence="2 3">
    <name type="scientific">Candidatus Aquarickettsia rohweri</name>
    <dbReference type="NCBI Taxonomy" id="2602574"/>
    <lineage>
        <taxon>Bacteria</taxon>
        <taxon>Pseudomonadati</taxon>
        <taxon>Pseudomonadota</taxon>
        <taxon>Alphaproteobacteria</taxon>
        <taxon>Rickettsiales</taxon>
        <taxon>Candidatus Midichloriaceae</taxon>
        <taxon>Candidatus Aquarickettsia</taxon>
    </lineage>
</organism>
<dbReference type="AlphaFoldDB" id="A0A3S0A4J4"/>
<dbReference type="SUPFAM" id="SSF53720">
    <property type="entry name" value="ALDH-like"/>
    <property type="match status" value="1"/>
</dbReference>
<proteinExistence type="predicted"/>